<comment type="similarity">
    <text evidence="2">Belongs to the RNA methyltransferase RsmE family.</text>
</comment>
<protein>
    <recommendedName>
        <fullName evidence="3">16S rRNA (uracil(1498)-N(3))-methyltransferase</fullName>
        <ecNumber evidence="3">2.1.1.193</ecNumber>
    </recommendedName>
</protein>
<dbReference type="InterPro" id="IPR046887">
    <property type="entry name" value="RsmE_PUA-like"/>
</dbReference>
<dbReference type="EMBL" id="MLJW01000016">
    <property type="protein sequence ID" value="OIR12665.1"/>
    <property type="molecule type" value="Genomic_DNA"/>
</dbReference>
<dbReference type="Pfam" id="PF04452">
    <property type="entry name" value="Methyltrans_RNA"/>
    <property type="match status" value="1"/>
</dbReference>
<evidence type="ECO:0000256" key="3">
    <source>
        <dbReference type="ARBA" id="ARBA00012328"/>
    </source>
</evidence>
<keyword evidence="7 14" id="KW-0808">Transferase</keyword>
<evidence type="ECO:0000256" key="5">
    <source>
        <dbReference type="ARBA" id="ARBA00022552"/>
    </source>
</evidence>
<dbReference type="GO" id="GO:0005737">
    <property type="term" value="C:cytoplasm"/>
    <property type="evidence" value="ECO:0007669"/>
    <property type="project" value="UniProtKB-SubCell"/>
</dbReference>
<dbReference type="GO" id="GO:0070042">
    <property type="term" value="F:rRNA (uridine-N3-)-methyltransferase activity"/>
    <property type="evidence" value="ECO:0007669"/>
    <property type="project" value="TreeGrafter"/>
</dbReference>
<evidence type="ECO:0000256" key="2">
    <source>
        <dbReference type="ARBA" id="ARBA00005528"/>
    </source>
</evidence>
<dbReference type="GO" id="GO:0070475">
    <property type="term" value="P:rRNA base methylation"/>
    <property type="evidence" value="ECO:0007669"/>
    <property type="project" value="TreeGrafter"/>
</dbReference>
<dbReference type="InterPro" id="IPR029026">
    <property type="entry name" value="tRNA_m1G_MTases_N"/>
</dbReference>
<sequence>MLTVRSCGLNFVAIIVSIEYFCFMSVPFFYEQNIATTDSQFILSEETSKHCVQVLRMKIGEQLNITDGKGNLFSATIISTDKRSCAVKINATTFSKQQQRKVSIAISLIKNASRFEWFLEKATEMGVCEIIPLLCHRTERQHFRFDRMNNILIAAMLQSQQTWLPVLQGPTAFQTVTDQSQYTQKLIAHCEENKKTELKDLQLMDDVQILIGPEGDFTSDEIQTAIQKNYQPVSLGNTRLRTETAGAMASALLLNL</sequence>
<evidence type="ECO:0000256" key="11">
    <source>
        <dbReference type="SAM" id="Phobius"/>
    </source>
</evidence>
<comment type="catalytic activity">
    <reaction evidence="10">
        <text>uridine(1498) in 16S rRNA + S-adenosyl-L-methionine = N(3)-methyluridine(1498) in 16S rRNA + S-adenosyl-L-homocysteine + H(+)</text>
        <dbReference type="Rhea" id="RHEA:42920"/>
        <dbReference type="Rhea" id="RHEA-COMP:10283"/>
        <dbReference type="Rhea" id="RHEA-COMP:10284"/>
        <dbReference type="ChEBI" id="CHEBI:15378"/>
        <dbReference type="ChEBI" id="CHEBI:57856"/>
        <dbReference type="ChEBI" id="CHEBI:59789"/>
        <dbReference type="ChEBI" id="CHEBI:65315"/>
        <dbReference type="ChEBI" id="CHEBI:74502"/>
        <dbReference type="EC" id="2.1.1.193"/>
    </reaction>
</comment>
<evidence type="ECO:0000256" key="8">
    <source>
        <dbReference type="ARBA" id="ARBA00022691"/>
    </source>
</evidence>
<evidence type="ECO:0000256" key="10">
    <source>
        <dbReference type="ARBA" id="ARBA00047944"/>
    </source>
</evidence>
<dbReference type="AlphaFoldDB" id="A0A1J5SVX1"/>
<keyword evidence="6 14" id="KW-0489">Methyltransferase</keyword>
<feature type="transmembrane region" description="Helical" evidence="11">
    <location>
        <begin position="7"/>
        <end position="30"/>
    </location>
</feature>
<dbReference type="SUPFAM" id="SSF75217">
    <property type="entry name" value="alpha/beta knot"/>
    <property type="match status" value="1"/>
</dbReference>
<evidence type="ECO:0000256" key="1">
    <source>
        <dbReference type="ARBA" id="ARBA00004496"/>
    </source>
</evidence>
<dbReference type="InterPro" id="IPR046886">
    <property type="entry name" value="RsmE_MTase_dom"/>
</dbReference>
<keyword evidence="8" id="KW-0949">S-adenosyl-L-methionine</keyword>
<comment type="caution">
    <text evidence="14">The sequence shown here is derived from an EMBL/GenBank/DDBJ whole genome shotgun (WGS) entry which is preliminary data.</text>
</comment>
<dbReference type="Pfam" id="PF20260">
    <property type="entry name" value="PUA_4"/>
    <property type="match status" value="1"/>
</dbReference>
<dbReference type="SUPFAM" id="SSF88697">
    <property type="entry name" value="PUA domain-like"/>
    <property type="match status" value="1"/>
</dbReference>
<dbReference type="InterPro" id="IPR006700">
    <property type="entry name" value="RsmE"/>
</dbReference>
<dbReference type="InterPro" id="IPR015947">
    <property type="entry name" value="PUA-like_sf"/>
</dbReference>
<keyword evidence="11" id="KW-0812">Transmembrane</keyword>
<dbReference type="InterPro" id="IPR029028">
    <property type="entry name" value="Alpha/beta_knot_MTases"/>
</dbReference>
<evidence type="ECO:0000256" key="4">
    <source>
        <dbReference type="ARBA" id="ARBA00022490"/>
    </source>
</evidence>
<dbReference type="NCBIfam" id="TIGR00046">
    <property type="entry name" value="RsmE family RNA methyltransferase"/>
    <property type="match status" value="1"/>
</dbReference>
<dbReference type="Gene3D" id="3.40.1280.10">
    <property type="match status" value="1"/>
</dbReference>
<name>A0A1J5SVX1_9ZZZZ</name>
<dbReference type="PIRSF" id="PIRSF015601">
    <property type="entry name" value="MTase_slr0722"/>
    <property type="match status" value="1"/>
</dbReference>
<organism evidence="14">
    <name type="scientific">mine drainage metagenome</name>
    <dbReference type="NCBI Taxonomy" id="410659"/>
    <lineage>
        <taxon>unclassified sequences</taxon>
        <taxon>metagenomes</taxon>
        <taxon>ecological metagenomes</taxon>
    </lineage>
</organism>
<keyword evidence="5" id="KW-0698">rRNA processing</keyword>
<reference evidence="14" key="1">
    <citation type="submission" date="2016-10" db="EMBL/GenBank/DDBJ databases">
        <title>Sequence of Gallionella enrichment culture.</title>
        <authorList>
            <person name="Poehlein A."/>
            <person name="Muehling M."/>
            <person name="Daniel R."/>
        </authorList>
    </citation>
    <scope>NUCLEOTIDE SEQUENCE</scope>
</reference>
<comment type="subcellular location">
    <subcellularLocation>
        <location evidence="1">Cytoplasm</location>
    </subcellularLocation>
</comment>
<keyword evidence="4" id="KW-0963">Cytoplasm</keyword>
<evidence type="ECO:0000259" key="13">
    <source>
        <dbReference type="Pfam" id="PF20260"/>
    </source>
</evidence>
<proteinExistence type="inferred from homology"/>
<dbReference type="NCBIfam" id="NF008702">
    <property type="entry name" value="PRK11713.6-1"/>
    <property type="match status" value="1"/>
</dbReference>
<dbReference type="PANTHER" id="PTHR30027:SF3">
    <property type="entry name" value="16S RRNA (URACIL(1498)-N(3))-METHYLTRANSFERASE"/>
    <property type="match status" value="1"/>
</dbReference>
<dbReference type="EC" id="2.1.1.193" evidence="3"/>
<dbReference type="CDD" id="cd18084">
    <property type="entry name" value="RsmE-like"/>
    <property type="match status" value="1"/>
</dbReference>
<feature type="domain" description="Ribosomal RNA small subunit methyltransferase E PUA-like" evidence="13">
    <location>
        <begin position="43"/>
        <end position="89"/>
    </location>
</feature>
<evidence type="ECO:0000256" key="6">
    <source>
        <dbReference type="ARBA" id="ARBA00022603"/>
    </source>
</evidence>
<dbReference type="PANTHER" id="PTHR30027">
    <property type="entry name" value="RIBOSOMAL RNA SMALL SUBUNIT METHYLTRANSFERASE E"/>
    <property type="match status" value="1"/>
</dbReference>
<dbReference type="Gene3D" id="2.40.240.20">
    <property type="entry name" value="Hypothetical PUA domain-like, domain 1"/>
    <property type="match status" value="1"/>
</dbReference>
<keyword evidence="11" id="KW-1133">Transmembrane helix</keyword>
<evidence type="ECO:0000256" key="9">
    <source>
        <dbReference type="ARBA" id="ARBA00025699"/>
    </source>
</evidence>
<accession>A0A1J5SVX1</accession>
<evidence type="ECO:0000259" key="12">
    <source>
        <dbReference type="Pfam" id="PF04452"/>
    </source>
</evidence>
<keyword evidence="11" id="KW-0472">Membrane</keyword>
<gene>
    <name evidence="14" type="primary">rsmE_3</name>
    <name evidence="14" type="ORF">GALL_57320</name>
</gene>
<evidence type="ECO:0000256" key="7">
    <source>
        <dbReference type="ARBA" id="ARBA00022679"/>
    </source>
</evidence>
<comment type="function">
    <text evidence="9">Specifically methylates the N3 position of the uracil ring of uridine 1498 (m3U1498) in 16S rRNA. Acts on the fully assembled 30S ribosomal subunit.</text>
</comment>
<feature type="domain" description="Ribosomal RNA small subunit methyltransferase E methyltransferase" evidence="12">
    <location>
        <begin position="98"/>
        <end position="253"/>
    </location>
</feature>
<evidence type="ECO:0000313" key="14">
    <source>
        <dbReference type="EMBL" id="OIR12665.1"/>
    </source>
</evidence>